<dbReference type="STRING" id="1220924.W2RKH1"/>
<feature type="domain" description="DUF7962" evidence="1">
    <location>
        <begin position="110"/>
        <end position="215"/>
    </location>
</feature>
<organism evidence="2 3">
    <name type="scientific">Cyphellophora europaea (strain CBS 101466)</name>
    <name type="common">Phialophora europaea</name>
    <dbReference type="NCBI Taxonomy" id="1220924"/>
    <lineage>
        <taxon>Eukaryota</taxon>
        <taxon>Fungi</taxon>
        <taxon>Dikarya</taxon>
        <taxon>Ascomycota</taxon>
        <taxon>Pezizomycotina</taxon>
        <taxon>Eurotiomycetes</taxon>
        <taxon>Chaetothyriomycetidae</taxon>
        <taxon>Chaetothyriales</taxon>
        <taxon>Cyphellophoraceae</taxon>
        <taxon>Cyphellophora</taxon>
    </lineage>
</organism>
<keyword evidence="3" id="KW-1185">Reference proteome</keyword>
<dbReference type="RefSeq" id="XP_008720493.1">
    <property type="nucleotide sequence ID" value="XM_008722271.1"/>
</dbReference>
<dbReference type="CDD" id="cd00299">
    <property type="entry name" value="GST_C_family"/>
    <property type="match status" value="1"/>
</dbReference>
<reference evidence="2 3" key="1">
    <citation type="submission" date="2013-03" db="EMBL/GenBank/DDBJ databases">
        <title>The Genome Sequence of Phialophora europaea CBS 101466.</title>
        <authorList>
            <consortium name="The Broad Institute Genomics Platform"/>
            <person name="Cuomo C."/>
            <person name="de Hoog S."/>
            <person name="Gorbushina A."/>
            <person name="Walker B."/>
            <person name="Young S.K."/>
            <person name="Zeng Q."/>
            <person name="Gargeya S."/>
            <person name="Fitzgerald M."/>
            <person name="Haas B."/>
            <person name="Abouelleil A."/>
            <person name="Allen A.W."/>
            <person name="Alvarado L."/>
            <person name="Arachchi H.M."/>
            <person name="Berlin A.M."/>
            <person name="Chapman S.B."/>
            <person name="Gainer-Dewar J."/>
            <person name="Goldberg J."/>
            <person name="Griggs A."/>
            <person name="Gujja S."/>
            <person name="Hansen M."/>
            <person name="Howarth C."/>
            <person name="Imamovic A."/>
            <person name="Ireland A."/>
            <person name="Larimer J."/>
            <person name="McCowan C."/>
            <person name="Murphy C."/>
            <person name="Pearson M."/>
            <person name="Poon T.W."/>
            <person name="Priest M."/>
            <person name="Roberts A."/>
            <person name="Saif S."/>
            <person name="Shea T."/>
            <person name="Sisk P."/>
            <person name="Sykes S."/>
            <person name="Wortman J."/>
            <person name="Nusbaum C."/>
            <person name="Birren B."/>
        </authorList>
    </citation>
    <scope>NUCLEOTIDE SEQUENCE [LARGE SCALE GENOMIC DNA]</scope>
    <source>
        <strain evidence="2 3">CBS 101466</strain>
    </source>
</reference>
<dbReference type="InterPro" id="IPR036282">
    <property type="entry name" value="Glutathione-S-Trfase_C_sf"/>
</dbReference>
<dbReference type="Proteomes" id="UP000030752">
    <property type="component" value="Unassembled WGS sequence"/>
</dbReference>
<protein>
    <recommendedName>
        <fullName evidence="1">DUF7962 domain-containing protein</fullName>
    </recommendedName>
</protein>
<dbReference type="InterPro" id="IPR058268">
    <property type="entry name" value="DUF7962"/>
</dbReference>
<evidence type="ECO:0000259" key="1">
    <source>
        <dbReference type="Pfam" id="PF25907"/>
    </source>
</evidence>
<dbReference type="Pfam" id="PF25907">
    <property type="entry name" value="DUF7962"/>
    <property type="match status" value="1"/>
</dbReference>
<proteinExistence type="predicted"/>
<dbReference type="InParanoid" id="W2RKH1"/>
<evidence type="ECO:0000313" key="2">
    <source>
        <dbReference type="EMBL" id="ETN36961.1"/>
    </source>
</evidence>
<dbReference type="HOGENOM" id="CLU_039745_1_0_1"/>
<evidence type="ECO:0000313" key="3">
    <source>
        <dbReference type="Proteomes" id="UP000030752"/>
    </source>
</evidence>
<dbReference type="GeneID" id="19975288"/>
<dbReference type="EMBL" id="KB822724">
    <property type="protein sequence ID" value="ETN36961.1"/>
    <property type="molecule type" value="Genomic_DNA"/>
</dbReference>
<dbReference type="AlphaFoldDB" id="W2RKH1"/>
<dbReference type="eggNOG" id="ENOG502QQBG">
    <property type="taxonomic scope" value="Eukaryota"/>
</dbReference>
<dbReference type="SUPFAM" id="SSF47616">
    <property type="entry name" value="GST C-terminal domain-like"/>
    <property type="match status" value="1"/>
</dbReference>
<dbReference type="Gene3D" id="3.40.30.110">
    <property type="match status" value="2"/>
</dbReference>
<gene>
    <name evidence="2" type="ORF">HMPREF1541_07949</name>
</gene>
<dbReference type="VEuPathDB" id="FungiDB:HMPREF1541_07949"/>
<accession>W2RKH1</accession>
<sequence length="309" mass="34687">MDSLSRTPDVITFDYQFAPNAQKARNLLNVAGIPYSCCEQPFVLPRPILTDLGITYRRVPVNAIGKDIYCDNRPFLEAVQKIFKDKALPTSPADHAYESFGYRTFWTCLQLVPLELMSKQLAEDRKKLFAVLTRDDYGDIRQSALGELKQWLDIVEYDFLSHGQQFIAGDKPGAADVHAIWMLKWAIETVGCGKEPGFAKEDFPKAYKWFEGFPNHTPENDAPKLDAKDAHQKVLDAEYAAEDIGVDPKDPTGLKKGATVVVETNDDASPGNAPQHGKLVGLNHREIVVELDNGIRVHFPRIGYRLREA</sequence>
<name>W2RKH1_CYPE1</name>
<dbReference type="OrthoDB" id="202840at2759"/>